<accession>A0A9N8EUX2</accession>
<evidence type="ECO:0000256" key="1">
    <source>
        <dbReference type="SAM" id="MobiDB-lite"/>
    </source>
</evidence>
<proteinExistence type="predicted"/>
<keyword evidence="3" id="KW-1185">Reference proteome</keyword>
<evidence type="ECO:0000313" key="3">
    <source>
        <dbReference type="Proteomes" id="UP001153069"/>
    </source>
</evidence>
<dbReference type="EMBL" id="CAICTM010001639">
    <property type="protein sequence ID" value="CAB9525185.1"/>
    <property type="molecule type" value="Genomic_DNA"/>
</dbReference>
<organism evidence="2 3">
    <name type="scientific">Seminavis robusta</name>
    <dbReference type="NCBI Taxonomy" id="568900"/>
    <lineage>
        <taxon>Eukaryota</taxon>
        <taxon>Sar</taxon>
        <taxon>Stramenopiles</taxon>
        <taxon>Ochrophyta</taxon>
        <taxon>Bacillariophyta</taxon>
        <taxon>Bacillariophyceae</taxon>
        <taxon>Bacillariophycidae</taxon>
        <taxon>Naviculales</taxon>
        <taxon>Naviculaceae</taxon>
        <taxon>Seminavis</taxon>
    </lineage>
</organism>
<comment type="caution">
    <text evidence="2">The sequence shown here is derived from an EMBL/GenBank/DDBJ whole genome shotgun (WGS) entry which is preliminary data.</text>
</comment>
<feature type="region of interest" description="Disordered" evidence="1">
    <location>
        <begin position="176"/>
        <end position="225"/>
    </location>
</feature>
<name>A0A9N8EUX2_9STRA</name>
<evidence type="ECO:0000313" key="2">
    <source>
        <dbReference type="EMBL" id="CAB9525185.1"/>
    </source>
</evidence>
<dbReference type="Proteomes" id="UP001153069">
    <property type="component" value="Unassembled WGS sequence"/>
</dbReference>
<protein>
    <submittedName>
        <fullName evidence="2">Uncharacterized protein</fullName>
    </submittedName>
</protein>
<sequence>MHGGQGQVADMNLRQRRGNRFLQANTNEVVNSPASPSAVITPNEPESVSKSANVKEKFLLALRETITCRRAKNTPLFQFMKDGCNLFDKGWLRRELVDADTASKLSIRSHERKLIFFIFMGLSGTGPGVDDVQAKETEEAPVALLSKAWGFTKPSIRRVCGLALDDNILGSLLEDRSEEEGRKRVKSDTPQSKEIPESDPDGFLSPEDYAAPQARTFKRRDLKPTPTLLSRMENIALESPRTPQTPTSTRFFSFGQQDTNEQRRTRLDFGASPLVEEEIDESSYEGGHFLDAATQTEEVFVAVENRENVGTQTAVASRLASEMKEHFISRDCEEELCRALYFLFHNRAVNIDRTSKTNDNEVITIRQFRKGSCMKILRIKESRQTAKSDNRGRRIKGKAKLVETLLANMDISEQEVLSVLKLVAKNHSARVLNDDECYLGIQHCAALMQYLPLTARGVERLSRFFKAMLPTIGENLFPTMLRKKLSLYALESFHLRLGFELVSLEIGGEKRNERCLHVWVKEPAAVVESLTQSALLAGKLEESSSFCKHKNELVVVQGSDRGGDITLCLVRIANRAGGNAPQYCIPLAFYEYGKENYDNFQKTIFHPGKPTKQFLQKMLDGCFQMIVVVVEDDNVPVDAQCCIVECESALKINRLPDSNSLRLETQQTGV</sequence>
<gene>
    <name evidence="2" type="ORF">SEMRO_1641_G287980.1</name>
</gene>
<feature type="region of interest" description="Disordered" evidence="1">
    <location>
        <begin position="24"/>
        <end position="47"/>
    </location>
</feature>
<reference evidence="2" key="1">
    <citation type="submission" date="2020-06" db="EMBL/GenBank/DDBJ databases">
        <authorList>
            <consortium name="Plant Systems Biology data submission"/>
        </authorList>
    </citation>
    <scope>NUCLEOTIDE SEQUENCE</scope>
    <source>
        <strain evidence="2">D6</strain>
    </source>
</reference>
<dbReference type="AlphaFoldDB" id="A0A9N8EUX2"/>